<gene>
    <name evidence="3" type="ORF">MRS75_22100</name>
</gene>
<proteinExistence type="predicted"/>
<keyword evidence="1 3" id="KW-0378">Hydrolase</keyword>
<comment type="caution">
    <text evidence="3">The sequence shown here is derived from an EMBL/GenBank/DDBJ whole genome shotgun (WGS) entry which is preliminary data.</text>
</comment>
<dbReference type="GO" id="GO:0016787">
    <property type="term" value="F:hydrolase activity"/>
    <property type="evidence" value="ECO:0007669"/>
    <property type="project" value="UniProtKB-KW"/>
</dbReference>
<dbReference type="InterPro" id="IPR050300">
    <property type="entry name" value="GDXG_lipolytic_enzyme"/>
</dbReference>
<dbReference type="Proteomes" id="UP001161580">
    <property type="component" value="Unassembled WGS sequence"/>
</dbReference>
<reference evidence="3" key="1">
    <citation type="submission" date="2022-03" db="EMBL/GenBank/DDBJ databases">
        <title>Fererhizobium litorale gen. nov., sp. nov., isolated from sandy sediments of the Sea of Japan seashore.</title>
        <authorList>
            <person name="Romanenko L."/>
            <person name="Kurilenko V."/>
            <person name="Otstavnykh N."/>
            <person name="Svetashev V."/>
            <person name="Tekutyeva L."/>
            <person name="Isaeva M."/>
            <person name="Mikhailov V."/>
        </authorList>
    </citation>
    <scope>NUCLEOTIDE SEQUENCE</scope>
    <source>
        <strain evidence="3">KMM 9576</strain>
    </source>
</reference>
<protein>
    <submittedName>
        <fullName evidence="3">Alpha/beta hydrolase</fullName>
    </submittedName>
</protein>
<accession>A0AAE3QJ21</accession>
<dbReference type="PANTHER" id="PTHR48081:SF33">
    <property type="entry name" value="KYNURENINE FORMAMIDASE"/>
    <property type="match status" value="1"/>
</dbReference>
<feature type="domain" description="BD-FAE-like" evidence="2">
    <location>
        <begin position="50"/>
        <end position="150"/>
    </location>
</feature>
<dbReference type="AlphaFoldDB" id="A0AAE3QJ21"/>
<evidence type="ECO:0000313" key="3">
    <source>
        <dbReference type="EMBL" id="MDI7924758.1"/>
    </source>
</evidence>
<dbReference type="Pfam" id="PF20434">
    <property type="entry name" value="BD-FAE"/>
    <property type="match status" value="1"/>
</dbReference>
<keyword evidence="4" id="KW-1185">Reference proteome</keyword>
<dbReference type="SUPFAM" id="SSF53474">
    <property type="entry name" value="alpha/beta-Hydrolases"/>
    <property type="match status" value="1"/>
</dbReference>
<name>A0AAE3QJ21_9HYPH</name>
<evidence type="ECO:0000313" key="4">
    <source>
        <dbReference type="Proteomes" id="UP001161580"/>
    </source>
</evidence>
<dbReference type="InterPro" id="IPR049492">
    <property type="entry name" value="BD-FAE-like_dom"/>
</dbReference>
<dbReference type="InterPro" id="IPR029058">
    <property type="entry name" value="AB_hydrolase_fold"/>
</dbReference>
<organism evidence="3 4">
    <name type="scientific">Ferirhizobium litorale</name>
    <dbReference type="NCBI Taxonomy" id="2927786"/>
    <lineage>
        <taxon>Bacteria</taxon>
        <taxon>Pseudomonadati</taxon>
        <taxon>Pseudomonadota</taxon>
        <taxon>Alphaproteobacteria</taxon>
        <taxon>Hyphomicrobiales</taxon>
        <taxon>Rhizobiaceae</taxon>
        <taxon>Ferirhizobium</taxon>
    </lineage>
</organism>
<evidence type="ECO:0000256" key="1">
    <source>
        <dbReference type="ARBA" id="ARBA00022801"/>
    </source>
</evidence>
<dbReference type="RefSeq" id="WP_311788818.1">
    <property type="nucleotide sequence ID" value="NZ_JALDYY010000019.1"/>
</dbReference>
<sequence>MVSDLFRIRDHVADFDDIVRDIVARSEATRAKLPMVADVAYGSDPTETVDLFFPRQRKARMPVHMFIHGGYWRMFSKRDYSCIAETVTQAGAIAVIVDYALMPSVRMAALVEQVRRAKHWVLDHIAEHGGDPAQLSVSGHSAGAHLATFLFNEGDAPSGVRAALLLGGLYALKPLQASFLRDEIAITDQEVADFSPMTHRHDPSTNVDLLVGADETMPFHRQADEFAVVLRQQGLWVARTDLSERNHMNSVRDLGIFDSEAGECLTTAIHGSASN</sequence>
<dbReference type="PANTHER" id="PTHR48081">
    <property type="entry name" value="AB HYDROLASE SUPERFAMILY PROTEIN C4A8.06C"/>
    <property type="match status" value="1"/>
</dbReference>
<evidence type="ECO:0000259" key="2">
    <source>
        <dbReference type="Pfam" id="PF20434"/>
    </source>
</evidence>
<dbReference type="Gene3D" id="3.40.50.1820">
    <property type="entry name" value="alpha/beta hydrolase"/>
    <property type="match status" value="1"/>
</dbReference>
<dbReference type="EMBL" id="JALDYZ010000018">
    <property type="protein sequence ID" value="MDI7924758.1"/>
    <property type="molecule type" value="Genomic_DNA"/>
</dbReference>